<dbReference type="GO" id="GO:0050661">
    <property type="term" value="F:NADP binding"/>
    <property type="evidence" value="ECO:0007669"/>
    <property type="project" value="UniProtKB-UniRule"/>
</dbReference>
<feature type="active site" evidence="6">
    <location>
        <position position="217"/>
    </location>
</feature>
<feature type="binding site" evidence="6">
    <location>
        <position position="187"/>
    </location>
    <ligand>
        <name>NAD(+)</name>
        <dbReference type="ChEBI" id="CHEBI:57540"/>
    </ligand>
</feature>
<evidence type="ECO:0000256" key="5">
    <source>
        <dbReference type="ARBA" id="ARBA00023027"/>
    </source>
</evidence>
<evidence type="ECO:0000313" key="10">
    <source>
        <dbReference type="Proteomes" id="UP001165678"/>
    </source>
</evidence>
<comment type="catalytic activity">
    <reaction evidence="6">
        <text>L-aspartate + NADP(+) + H2O = oxaloacetate + NH4(+) + NADPH + H(+)</text>
        <dbReference type="Rhea" id="RHEA:11784"/>
        <dbReference type="ChEBI" id="CHEBI:15377"/>
        <dbReference type="ChEBI" id="CHEBI:15378"/>
        <dbReference type="ChEBI" id="CHEBI:16452"/>
        <dbReference type="ChEBI" id="CHEBI:28938"/>
        <dbReference type="ChEBI" id="CHEBI:29991"/>
        <dbReference type="ChEBI" id="CHEBI:57783"/>
        <dbReference type="ChEBI" id="CHEBI:58349"/>
        <dbReference type="EC" id="1.4.1.21"/>
    </reaction>
</comment>
<organism evidence="9 10">
    <name type="scientific">Larsenimonas rhizosphaerae</name>
    <dbReference type="NCBI Taxonomy" id="2944682"/>
    <lineage>
        <taxon>Bacteria</taxon>
        <taxon>Pseudomonadati</taxon>
        <taxon>Pseudomonadota</taxon>
        <taxon>Gammaproteobacteria</taxon>
        <taxon>Oceanospirillales</taxon>
        <taxon>Halomonadaceae</taxon>
        <taxon>Larsenimonas</taxon>
    </lineage>
</organism>
<evidence type="ECO:0000256" key="1">
    <source>
        <dbReference type="ARBA" id="ARBA00008331"/>
    </source>
</evidence>
<dbReference type="PANTHER" id="PTHR31873:SF6">
    <property type="entry name" value="ASPARTATE DEHYDROGENASE DOMAIN-CONTAINING PROTEIN"/>
    <property type="match status" value="1"/>
</dbReference>
<evidence type="ECO:0000256" key="2">
    <source>
        <dbReference type="ARBA" id="ARBA00022642"/>
    </source>
</evidence>
<keyword evidence="10" id="KW-1185">Reference proteome</keyword>
<comment type="pathway">
    <text evidence="6">Cofactor biosynthesis; NAD(+) biosynthesis; iminoaspartate from L-aspartate (dehydrogenase route): step 1/1.</text>
</comment>
<dbReference type="Gene3D" id="3.30.360.10">
    <property type="entry name" value="Dihydrodipicolinate Reductase, domain 2"/>
    <property type="match status" value="1"/>
</dbReference>
<dbReference type="GO" id="GO:0009435">
    <property type="term" value="P:NAD+ biosynthetic process"/>
    <property type="evidence" value="ECO:0007669"/>
    <property type="project" value="UniProtKB-UniRule"/>
</dbReference>
<dbReference type="EC" id="1.4.1.21" evidence="6"/>
<dbReference type="InterPro" id="IPR036291">
    <property type="entry name" value="NAD(P)-bd_dom_sf"/>
</dbReference>
<dbReference type="InterPro" id="IPR002811">
    <property type="entry name" value="Asp_DH"/>
</dbReference>
<keyword evidence="3 6" id="KW-0521">NADP</keyword>
<keyword evidence="2 6" id="KW-0662">Pyridine nucleotide biosynthesis</keyword>
<dbReference type="RefSeq" id="WP_265896106.1">
    <property type="nucleotide sequence ID" value="NZ_JAPIVE010000002.1"/>
</dbReference>
<dbReference type="HAMAP" id="MF_01265">
    <property type="entry name" value="NadX"/>
    <property type="match status" value="1"/>
</dbReference>
<dbReference type="Pfam" id="PF03447">
    <property type="entry name" value="NAD_binding_3"/>
    <property type="match status" value="1"/>
</dbReference>
<evidence type="ECO:0000256" key="3">
    <source>
        <dbReference type="ARBA" id="ARBA00022857"/>
    </source>
</evidence>
<dbReference type="Pfam" id="PF01958">
    <property type="entry name" value="Asp_DH_C"/>
    <property type="match status" value="1"/>
</dbReference>
<feature type="domain" description="Aspartate dehydrogenase" evidence="7">
    <location>
        <begin position="165"/>
        <end position="252"/>
    </location>
</feature>
<proteinExistence type="inferred from homology"/>
<protein>
    <recommendedName>
        <fullName evidence="6">L-aspartate dehydrogenase</fullName>
        <ecNumber evidence="6">1.4.1.21</ecNumber>
    </recommendedName>
</protein>
<dbReference type="GO" id="GO:0051287">
    <property type="term" value="F:NAD binding"/>
    <property type="evidence" value="ECO:0007669"/>
    <property type="project" value="UniProtKB-UniRule"/>
</dbReference>
<dbReference type="GO" id="GO:0016639">
    <property type="term" value="F:oxidoreductase activity, acting on the CH-NH2 group of donors, NAD or NADP as acceptor"/>
    <property type="evidence" value="ECO:0007669"/>
    <property type="project" value="UniProtKB-UniRule"/>
</dbReference>
<comment type="function">
    <text evidence="6">Specifically catalyzes the NAD or NADP-dependent dehydrogenation of L-aspartate to iminoaspartate.</text>
</comment>
<gene>
    <name evidence="6" type="primary">nadX</name>
    <name evidence="9" type="ORF">OQ287_07980</name>
</gene>
<dbReference type="PANTHER" id="PTHR31873">
    <property type="entry name" value="L-ASPARTATE DEHYDROGENASE-RELATED"/>
    <property type="match status" value="1"/>
</dbReference>
<dbReference type="SUPFAM" id="SSF51735">
    <property type="entry name" value="NAD(P)-binding Rossmann-fold domains"/>
    <property type="match status" value="1"/>
</dbReference>
<dbReference type="NCBIfam" id="NF009827">
    <property type="entry name" value="PRK13303.1-2"/>
    <property type="match status" value="1"/>
</dbReference>
<dbReference type="EMBL" id="JAPIVE010000002">
    <property type="protein sequence ID" value="MCX2524176.1"/>
    <property type="molecule type" value="Genomic_DNA"/>
</dbReference>
<dbReference type="PIRSF" id="PIRSF005227">
    <property type="entry name" value="Asp_dh_NAD_syn"/>
    <property type="match status" value="1"/>
</dbReference>
<reference evidence="9" key="1">
    <citation type="submission" date="2022-11" db="EMBL/GenBank/DDBJ databases">
        <title>Larsenimonas rhizosphaerae sp. nov., isolated from a tidal mudflat.</title>
        <authorList>
            <person name="Lee S.D."/>
            <person name="Kim I.S."/>
        </authorList>
    </citation>
    <scope>NUCLEOTIDE SEQUENCE</scope>
    <source>
        <strain evidence="9">GH2-1</strain>
    </source>
</reference>
<dbReference type="InterPro" id="IPR020626">
    <property type="entry name" value="Asp_DH_prok"/>
</dbReference>
<comment type="similarity">
    <text evidence="1 6">Belongs to the L-aspartate dehydrogenase family.</text>
</comment>
<evidence type="ECO:0000259" key="7">
    <source>
        <dbReference type="Pfam" id="PF01958"/>
    </source>
</evidence>
<sequence length="264" mass="27474">MTHTIMMIGYGAMGREVHRLLPEGVVLGCIIEHPAACEALQRELGDDIAVVSSVAACRVVPALVLECAGQPGLRAHGADVLRQGWSLAVISVGALADPALYAELCRAAEQGSSRFEVLAGAVAGMDGLAAAREGGLDTVTYEARKAPRSWQGSHADTLIALDRVTEPAVFFEGSAGEAALLFPANANVAATVALAGVGMEATTVRLVVDPHTTRNTHRIVATGRFGEFAIELSGYPLEANPKTSTLAALSVVRACRRLVTPALI</sequence>
<dbReference type="InterPro" id="IPR011182">
    <property type="entry name" value="L-Asp_DH"/>
</dbReference>
<evidence type="ECO:0000259" key="8">
    <source>
        <dbReference type="Pfam" id="PF03447"/>
    </source>
</evidence>
<dbReference type="Gene3D" id="3.40.50.720">
    <property type="entry name" value="NAD(P)-binding Rossmann-like Domain"/>
    <property type="match status" value="1"/>
</dbReference>
<feature type="binding site" evidence="6">
    <location>
        <position position="121"/>
    </location>
    <ligand>
        <name>NAD(+)</name>
        <dbReference type="ChEBI" id="CHEBI:57540"/>
    </ligand>
</feature>
<dbReference type="NCBIfam" id="NF009828">
    <property type="entry name" value="PRK13303.1-3"/>
    <property type="match status" value="1"/>
</dbReference>
<accession>A0AA41ZGF8</accession>
<evidence type="ECO:0000256" key="6">
    <source>
        <dbReference type="HAMAP-Rule" id="MF_01265"/>
    </source>
</evidence>
<dbReference type="Proteomes" id="UP001165678">
    <property type="component" value="Unassembled WGS sequence"/>
</dbReference>
<comment type="caution">
    <text evidence="9">The sequence shown here is derived from an EMBL/GenBank/DDBJ whole genome shotgun (WGS) entry which is preliminary data.</text>
</comment>
<evidence type="ECO:0000256" key="4">
    <source>
        <dbReference type="ARBA" id="ARBA00023002"/>
    </source>
</evidence>
<evidence type="ECO:0000313" key="9">
    <source>
        <dbReference type="EMBL" id="MCX2524176.1"/>
    </source>
</evidence>
<name>A0AA41ZGF8_9GAMM</name>
<comment type="miscellaneous">
    <text evidence="6">The iminoaspartate product is unstable in aqueous solution and can decompose to oxaloacetate and ammonia.</text>
</comment>
<keyword evidence="5 6" id="KW-0520">NAD</keyword>
<feature type="domain" description="Aspartate/homoserine dehydrogenase NAD-binding" evidence="8">
    <location>
        <begin position="52"/>
        <end position="116"/>
    </location>
</feature>
<dbReference type="InterPro" id="IPR005106">
    <property type="entry name" value="Asp/hSer_DH_NAD-bd"/>
</dbReference>
<keyword evidence="4 6" id="KW-0560">Oxidoreductase</keyword>
<comment type="catalytic activity">
    <reaction evidence="6">
        <text>L-aspartate + NAD(+) + H2O = oxaloacetate + NH4(+) + NADH + H(+)</text>
        <dbReference type="Rhea" id="RHEA:11788"/>
        <dbReference type="ChEBI" id="CHEBI:15377"/>
        <dbReference type="ChEBI" id="CHEBI:15378"/>
        <dbReference type="ChEBI" id="CHEBI:16452"/>
        <dbReference type="ChEBI" id="CHEBI:28938"/>
        <dbReference type="ChEBI" id="CHEBI:29991"/>
        <dbReference type="ChEBI" id="CHEBI:57540"/>
        <dbReference type="ChEBI" id="CHEBI:57945"/>
        <dbReference type="EC" id="1.4.1.21"/>
    </reaction>
</comment>
<dbReference type="SUPFAM" id="SSF55347">
    <property type="entry name" value="Glyceraldehyde-3-phosphate dehydrogenase-like, C-terminal domain"/>
    <property type="match status" value="1"/>
</dbReference>
<dbReference type="AlphaFoldDB" id="A0AA41ZGF8"/>
<dbReference type="GO" id="GO:0033735">
    <property type="term" value="F:aspartate dehydrogenase [NAD(P)+] activity"/>
    <property type="evidence" value="ECO:0007669"/>
    <property type="project" value="UniProtKB-EC"/>
</dbReference>